<organism evidence="2 3">
    <name type="scientific">Prunus dulcis</name>
    <name type="common">Almond</name>
    <name type="synonym">Amygdalus dulcis</name>
    <dbReference type="NCBI Taxonomy" id="3755"/>
    <lineage>
        <taxon>Eukaryota</taxon>
        <taxon>Viridiplantae</taxon>
        <taxon>Streptophyta</taxon>
        <taxon>Embryophyta</taxon>
        <taxon>Tracheophyta</taxon>
        <taxon>Spermatophyta</taxon>
        <taxon>Magnoliopsida</taxon>
        <taxon>eudicotyledons</taxon>
        <taxon>Gunneridae</taxon>
        <taxon>Pentapetalae</taxon>
        <taxon>rosids</taxon>
        <taxon>fabids</taxon>
        <taxon>Rosales</taxon>
        <taxon>Rosaceae</taxon>
        <taxon>Amygdaloideae</taxon>
        <taxon>Amygdaleae</taxon>
        <taxon>Prunus</taxon>
    </lineage>
</organism>
<sequence>WAGNTKKDKVARTRTEGLLWERTRSQGQGQRGSCGKGQGRKDKDRGAPVGKDVRWVR</sequence>
<name>A0A5E4GLI5_PRUDU</name>
<gene>
    <name evidence="2" type="ORF">ALMOND_2B000184</name>
</gene>
<dbReference type="EMBL" id="CABIKO010001061">
    <property type="protein sequence ID" value="VVA40737.1"/>
    <property type="molecule type" value="Genomic_DNA"/>
</dbReference>
<evidence type="ECO:0000256" key="1">
    <source>
        <dbReference type="SAM" id="MobiDB-lite"/>
    </source>
</evidence>
<feature type="region of interest" description="Disordered" evidence="1">
    <location>
        <begin position="1"/>
        <end position="57"/>
    </location>
</feature>
<dbReference type="AlphaFoldDB" id="A0A5E4GLI5"/>
<accession>A0A5E4GLI5</accession>
<dbReference type="Gramene" id="VVA40737">
    <property type="protein sequence ID" value="VVA40737"/>
    <property type="gene ID" value="Prudul26B000184"/>
</dbReference>
<dbReference type="InParanoid" id="A0A5E4GLI5"/>
<feature type="compositionally biased region" description="Basic and acidic residues" evidence="1">
    <location>
        <begin position="1"/>
        <end position="24"/>
    </location>
</feature>
<feature type="non-terminal residue" evidence="2">
    <location>
        <position position="1"/>
    </location>
</feature>
<evidence type="ECO:0000313" key="3">
    <source>
        <dbReference type="Proteomes" id="UP000327085"/>
    </source>
</evidence>
<reference evidence="3" key="1">
    <citation type="journal article" date="2020" name="Plant J.">
        <title>Transposons played a major role in the diversification between the closely related almond and peach genomes: results from the almond genome sequence.</title>
        <authorList>
            <person name="Alioto T."/>
            <person name="Alexiou K.G."/>
            <person name="Bardil A."/>
            <person name="Barteri F."/>
            <person name="Castanera R."/>
            <person name="Cruz F."/>
            <person name="Dhingra A."/>
            <person name="Duval H."/>
            <person name="Fernandez I Marti A."/>
            <person name="Frias L."/>
            <person name="Galan B."/>
            <person name="Garcia J.L."/>
            <person name="Howad W."/>
            <person name="Gomez-Garrido J."/>
            <person name="Gut M."/>
            <person name="Julca I."/>
            <person name="Morata J."/>
            <person name="Puigdomenech P."/>
            <person name="Ribeca P."/>
            <person name="Rubio Cabetas M.J."/>
            <person name="Vlasova A."/>
            <person name="Wirthensohn M."/>
            <person name="Garcia-Mas J."/>
            <person name="Gabaldon T."/>
            <person name="Casacuberta J.M."/>
            <person name="Arus P."/>
        </authorList>
    </citation>
    <scope>NUCLEOTIDE SEQUENCE [LARGE SCALE GENOMIC DNA]</scope>
    <source>
        <strain evidence="3">cv. Texas</strain>
    </source>
</reference>
<feature type="non-terminal residue" evidence="2">
    <location>
        <position position="57"/>
    </location>
</feature>
<protein>
    <submittedName>
        <fullName evidence="2">Uncharacterized protein</fullName>
    </submittedName>
</protein>
<evidence type="ECO:0000313" key="2">
    <source>
        <dbReference type="EMBL" id="VVA40737.1"/>
    </source>
</evidence>
<dbReference type="Proteomes" id="UP000327085">
    <property type="component" value="Chromosome 6"/>
</dbReference>
<proteinExistence type="predicted"/>
<feature type="compositionally biased region" description="Basic and acidic residues" evidence="1">
    <location>
        <begin position="39"/>
        <end position="57"/>
    </location>
</feature>